<dbReference type="OrthoDB" id="10060191at2759"/>
<dbReference type="InterPro" id="IPR006600">
    <property type="entry name" value="HTH_CenpB_DNA-bd_dom"/>
</dbReference>
<reference evidence="3" key="1">
    <citation type="submission" date="2021-02" db="EMBL/GenBank/DDBJ databases">
        <authorList>
            <person name="Nowell W R."/>
        </authorList>
    </citation>
    <scope>NUCLEOTIDE SEQUENCE</scope>
    <source>
        <strain evidence="3">Ploen Becks lab</strain>
    </source>
</reference>
<dbReference type="GO" id="GO:0005634">
    <property type="term" value="C:nucleus"/>
    <property type="evidence" value="ECO:0007669"/>
    <property type="project" value="TreeGrafter"/>
</dbReference>
<gene>
    <name evidence="3" type="ORF">OXX778_LOCUS11518</name>
</gene>
<comment type="caution">
    <text evidence="3">The sequence shown here is derived from an EMBL/GenBank/DDBJ whole genome shotgun (WGS) entry which is preliminary data.</text>
</comment>
<evidence type="ECO:0000313" key="4">
    <source>
        <dbReference type="Proteomes" id="UP000663879"/>
    </source>
</evidence>
<dbReference type="Pfam" id="PF03184">
    <property type="entry name" value="DDE_1"/>
    <property type="match status" value="1"/>
</dbReference>
<proteinExistence type="predicted"/>
<organism evidence="3 4">
    <name type="scientific">Brachionus calyciflorus</name>
    <dbReference type="NCBI Taxonomy" id="104777"/>
    <lineage>
        <taxon>Eukaryota</taxon>
        <taxon>Metazoa</taxon>
        <taxon>Spiralia</taxon>
        <taxon>Gnathifera</taxon>
        <taxon>Rotifera</taxon>
        <taxon>Eurotatoria</taxon>
        <taxon>Monogononta</taxon>
        <taxon>Pseudotrocha</taxon>
        <taxon>Ploima</taxon>
        <taxon>Brachionidae</taxon>
        <taxon>Brachionus</taxon>
    </lineage>
</organism>
<dbReference type="SUPFAM" id="SSF46689">
    <property type="entry name" value="Homeodomain-like"/>
    <property type="match status" value="1"/>
</dbReference>
<dbReference type="InterPro" id="IPR009057">
    <property type="entry name" value="Homeodomain-like_sf"/>
</dbReference>
<evidence type="ECO:0000256" key="1">
    <source>
        <dbReference type="ARBA" id="ARBA00023125"/>
    </source>
</evidence>
<dbReference type="GO" id="GO:0003677">
    <property type="term" value="F:DNA binding"/>
    <property type="evidence" value="ECO:0007669"/>
    <property type="project" value="UniProtKB-KW"/>
</dbReference>
<dbReference type="SMART" id="SM00674">
    <property type="entry name" value="CENPB"/>
    <property type="match status" value="1"/>
</dbReference>
<dbReference type="PROSITE" id="PS51253">
    <property type="entry name" value="HTH_CENPB"/>
    <property type="match status" value="1"/>
</dbReference>
<sequence length="498" mass="57596">MSSQIKRKPSSLDEKIEILNDFNTNKLTVTQLVKKYNRPQSTVSSVLKAENQEKIKNLYENNLIQPSSKRMRGSNFVKIEEALDHWFKLVMSYKNITLNGPLIQAQAIKYATMLNQPDFKARNGWLDGFKKRQNITFKTIVGEAGLVDPTTIKNWLKILPDLIKGYTSNNIFNADETALFYKALPDKTMYISGLPCNSDKQLKQRLSLLLGSNWDGSEKLKPIVIGSSKTPRCFKNINKANLPVYYRNNPKAWINAVIFKEWLVKLDKKFKLENRHILLFLDNFSGHHDTKDTKEIILTNIKIHYFPANCTSVVQPMDQGIIQSIKIKYGDLIVMEKLNYIEAGAEMPEIDVLNSINKINKAWTDVKQEDVENSDWIEYEKSFDKLNKVTNSFDFNKFAYANIDKDLEPFGQLSDEEIINAINEEEDDEQLEIEQQIEPIETVVQISKKEATDCIDKLRLFFAQRNEDCSLFIDQLSKMDQFCSKDQTIQSKIDKYFS</sequence>
<keyword evidence="1" id="KW-0238">DNA-binding</keyword>
<protein>
    <recommendedName>
        <fullName evidence="2">HTH CENPB-type domain-containing protein</fullName>
    </recommendedName>
</protein>
<dbReference type="Gene3D" id="1.10.10.60">
    <property type="entry name" value="Homeodomain-like"/>
    <property type="match status" value="2"/>
</dbReference>
<evidence type="ECO:0000313" key="3">
    <source>
        <dbReference type="EMBL" id="CAF0903433.1"/>
    </source>
</evidence>
<dbReference type="AlphaFoldDB" id="A0A813ZRS5"/>
<keyword evidence="4" id="KW-1185">Reference proteome</keyword>
<dbReference type="InterPro" id="IPR004875">
    <property type="entry name" value="DDE_SF_endonuclease_dom"/>
</dbReference>
<dbReference type="PANTHER" id="PTHR19303">
    <property type="entry name" value="TRANSPOSON"/>
    <property type="match status" value="1"/>
</dbReference>
<feature type="domain" description="HTH CENPB-type" evidence="2">
    <location>
        <begin position="67"/>
        <end position="139"/>
    </location>
</feature>
<accession>A0A813ZRS5</accession>
<dbReference type="Pfam" id="PF03221">
    <property type="entry name" value="HTH_Tnp_Tc5"/>
    <property type="match status" value="1"/>
</dbReference>
<name>A0A813ZRS5_9BILA</name>
<dbReference type="Proteomes" id="UP000663879">
    <property type="component" value="Unassembled WGS sequence"/>
</dbReference>
<evidence type="ECO:0000259" key="2">
    <source>
        <dbReference type="PROSITE" id="PS51253"/>
    </source>
</evidence>
<dbReference type="EMBL" id="CAJNOC010001960">
    <property type="protein sequence ID" value="CAF0903433.1"/>
    <property type="molecule type" value="Genomic_DNA"/>
</dbReference>
<dbReference type="InterPro" id="IPR050863">
    <property type="entry name" value="CenT-Element_Derived"/>
</dbReference>
<dbReference type="PANTHER" id="PTHR19303:SF73">
    <property type="entry name" value="PROTEIN PDC2"/>
    <property type="match status" value="1"/>
</dbReference>